<dbReference type="PANTHER" id="PTHR45737">
    <property type="entry name" value="VON WILLEBRAND FACTOR A DOMAIN-CONTAINING PROTEIN 5A"/>
    <property type="match status" value="1"/>
</dbReference>
<name>A0A3Q3JFU2_MONAL</name>
<dbReference type="PANTHER" id="PTHR45737:SF6">
    <property type="entry name" value="VON WILLEBRAND FACTOR A DOMAIN-CONTAINING PROTEIN 5A"/>
    <property type="match status" value="1"/>
</dbReference>
<dbReference type="STRING" id="43700.ENSMALP00000018278"/>
<evidence type="ECO:0000313" key="2">
    <source>
        <dbReference type="Proteomes" id="UP000261600"/>
    </source>
</evidence>
<accession>A0A3Q3JFU2</accession>
<reference evidence="1" key="2">
    <citation type="submission" date="2025-09" db="UniProtKB">
        <authorList>
            <consortium name="Ensembl"/>
        </authorList>
    </citation>
    <scope>IDENTIFICATION</scope>
</reference>
<sequence>QPHRDPLLQLVSLQEASGCWPLHPALAAALGKTSKEVENTKPASVNKEVWATVLALIWLHGFKMAAKEEWELLAMKAVSWLKAQN</sequence>
<dbReference type="AlphaFoldDB" id="A0A3Q3JFU2"/>
<dbReference type="Proteomes" id="UP000261600">
    <property type="component" value="Unplaced"/>
</dbReference>
<protein>
    <submittedName>
        <fullName evidence="1">Uncharacterized protein</fullName>
    </submittedName>
</protein>
<organism evidence="1 2">
    <name type="scientific">Monopterus albus</name>
    <name type="common">Swamp eel</name>
    <dbReference type="NCBI Taxonomy" id="43700"/>
    <lineage>
        <taxon>Eukaryota</taxon>
        <taxon>Metazoa</taxon>
        <taxon>Chordata</taxon>
        <taxon>Craniata</taxon>
        <taxon>Vertebrata</taxon>
        <taxon>Euteleostomi</taxon>
        <taxon>Actinopterygii</taxon>
        <taxon>Neopterygii</taxon>
        <taxon>Teleostei</taxon>
        <taxon>Neoteleostei</taxon>
        <taxon>Acanthomorphata</taxon>
        <taxon>Anabantaria</taxon>
        <taxon>Synbranchiformes</taxon>
        <taxon>Synbranchidae</taxon>
        <taxon>Monopterus</taxon>
    </lineage>
</organism>
<dbReference type="Ensembl" id="ENSMALT00000018629.1">
    <property type="protein sequence ID" value="ENSMALP00000018278.1"/>
    <property type="gene ID" value="ENSMALG00000012738.1"/>
</dbReference>
<evidence type="ECO:0000313" key="1">
    <source>
        <dbReference type="Ensembl" id="ENSMALP00000018278.1"/>
    </source>
</evidence>
<keyword evidence="2" id="KW-1185">Reference proteome</keyword>
<reference evidence="1" key="1">
    <citation type="submission" date="2025-08" db="UniProtKB">
        <authorList>
            <consortium name="Ensembl"/>
        </authorList>
    </citation>
    <scope>IDENTIFICATION</scope>
</reference>
<proteinExistence type="predicted"/>